<dbReference type="PANTHER" id="PTHR30146">
    <property type="entry name" value="LACI-RELATED TRANSCRIPTIONAL REPRESSOR"/>
    <property type="match status" value="1"/>
</dbReference>
<evidence type="ECO:0000256" key="3">
    <source>
        <dbReference type="ARBA" id="ARBA00023163"/>
    </source>
</evidence>
<dbReference type="SUPFAM" id="SSF47413">
    <property type="entry name" value="lambda repressor-like DNA-binding domains"/>
    <property type="match status" value="1"/>
</dbReference>
<dbReference type="PROSITE" id="PS00356">
    <property type="entry name" value="HTH_LACI_1"/>
    <property type="match status" value="1"/>
</dbReference>
<dbReference type="SMART" id="SM00354">
    <property type="entry name" value="HTH_LACI"/>
    <property type="match status" value="1"/>
</dbReference>
<dbReference type="Proteomes" id="UP000185473">
    <property type="component" value="Chromosome"/>
</dbReference>
<dbReference type="Gene3D" id="3.40.50.2300">
    <property type="match status" value="2"/>
</dbReference>
<dbReference type="InterPro" id="IPR028082">
    <property type="entry name" value="Peripla_BP_I"/>
</dbReference>
<dbReference type="PANTHER" id="PTHR30146:SF149">
    <property type="entry name" value="HTH-TYPE TRANSCRIPTIONAL REGULATOR EBGR"/>
    <property type="match status" value="1"/>
</dbReference>
<accession>A0A1L6RAZ5</accession>
<dbReference type="Pfam" id="PF00356">
    <property type="entry name" value="LacI"/>
    <property type="match status" value="1"/>
</dbReference>
<protein>
    <submittedName>
        <fullName evidence="6">Transcriptional regulator, LacI family</fullName>
    </submittedName>
</protein>
<evidence type="ECO:0000259" key="4">
    <source>
        <dbReference type="PROSITE" id="PS50932"/>
    </source>
</evidence>
<dbReference type="GO" id="GO:0003700">
    <property type="term" value="F:DNA-binding transcription factor activity"/>
    <property type="evidence" value="ECO:0007669"/>
    <property type="project" value="TreeGrafter"/>
</dbReference>
<dbReference type="OrthoDB" id="43195at2"/>
<dbReference type="SUPFAM" id="SSF53822">
    <property type="entry name" value="Periplasmic binding protein-like I"/>
    <property type="match status" value="1"/>
</dbReference>
<evidence type="ECO:0000256" key="1">
    <source>
        <dbReference type="ARBA" id="ARBA00023015"/>
    </source>
</evidence>
<dbReference type="PROSITE" id="PS50932">
    <property type="entry name" value="HTH_LACI_2"/>
    <property type="match status" value="1"/>
</dbReference>
<dbReference type="CDD" id="cd01544">
    <property type="entry name" value="PBP1_GalR"/>
    <property type="match status" value="1"/>
</dbReference>
<sequence>MASIQEIAKLAGVSKATVSRILNEDTSFSVSEATRNRVWQIANKLQYKLSDVAVRDNSEKLHLALVSAVSVEQELSDSYFQQIKLGLTQQASLWGMKIANEIRLPTSADIQWERLSIYGAVLVVGVLTEDLLAKIYQYNQNIVIIDDYRDFENYDVVHNDFGRRTKSILDLLYQRGHQDIAFIGGNKKLMAQTGLSEIDAVDERQRAYIEWMKINNLLEQVNQQITGWDTEDAVAATKKIFLSGKQPTAIVTGNDLQAVGVYRVIQEKGYKIPEDIAVVSFDDIDMSQYLFPSLTTVRPNSRELGKVAINLVRDKIVGDRMAAVQVTVNSTLEIRESI</sequence>
<keyword evidence="7" id="KW-1185">Reference proteome</keyword>
<dbReference type="InterPro" id="IPR046335">
    <property type="entry name" value="LacI/GalR-like_sensor"/>
</dbReference>
<dbReference type="InterPro" id="IPR001387">
    <property type="entry name" value="Cro/C1-type_HTH"/>
</dbReference>
<keyword evidence="2" id="KW-0238">DNA-binding</keyword>
<evidence type="ECO:0000256" key="2">
    <source>
        <dbReference type="ARBA" id="ARBA00023125"/>
    </source>
</evidence>
<dbReference type="AlphaFoldDB" id="A0A1L6RAZ5"/>
<dbReference type="InterPro" id="IPR000843">
    <property type="entry name" value="HTH_LacI"/>
</dbReference>
<evidence type="ECO:0000313" key="6">
    <source>
        <dbReference type="EMBL" id="APS41729.1"/>
    </source>
</evidence>
<feature type="domain" description="HTH lacI-type" evidence="4">
    <location>
        <begin position="2"/>
        <end position="58"/>
    </location>
</feature>
<dbReference type="PRINTS" id="PR00036">
    <property type="entry name" value="HTHLACI"/>
</dbReference>
<keyword evidence="3" id="KW-0804">Transcription</keyword>
<evidence type="ECO:0000313" key="7">
    <source>
        <dbReference type="Proteomes" id="UP000185473"/>
    </source>
</evidence>
<organism evidence="6 7">
    <name type="scientific">Weissella jogaejeotgali</name>
    <dbReference type="NCBI Taxonomy" id="1631871"/>
    <lineage>
        <taxon>Bacteria</taxon>
        <taxon>Bacillati</taxon>
        <taxon>Bacillota</taxon>
        <taxon>Bacilli</taxon>
        <taxon>Lactobacillales</taxon>
        <taxon>Lactobacillaceae</taxon>
        <taxon>Weissella</taxon>
    </lineage>
</organism>
<dbReference type="InterPro" id="IPR010982">
    <property type="entry name" value="Lambda_DNA-bd_dom_sf"/>
</dbReference>
<dbReference type="Gene3D" id="1.10.260.40">
    <property type="entry name" value="lambda repressor-like DNA-binding domains"/>
    <property type="match status" value="1"/>
</dbReference>
<keyword evidence="1" id="KW-0805">Transcription regulation</keyword>
<feature type="domain" description="HTH cro/C1-type" evidence="5">
    <location>
        <begin position="3"/>
        <end position="52"/>
    </location>
</feature>
<proteinExistence type="predicted"/>
<dbReference type="RefSeq" id="WP_075269559.1">
    <property type="nucleotide sequence ID" value="NZ_CP014332.1"/>
</dbReference>
<dbReference type="Pfam" id="PF13377">
    <property type="entry name" value="Peripla_BP_3"/>
    <property type="match status" value="1"/>
</dbReference>
<reference evidence="6 7" key="1">
    <citation type="submission" date="2016-02" db="EMBL/GenBank/DDBJ databases">
        <title>Complete Genome Sequence of Weissella jogaejeotgali FOL01.</title>
        <authorList>
            <person name="Lee J.-H."/>
            <person name="Ku H.-J."/>
        </authorList>
    </citation>
    <scope>NUCLEOTIDE SEQUENCE [LARGE SCALE GENOMIC DNA]</scope>
    <source>
        <strain evidence="6 7">FOL01</strain>
    </source>
</reference>
<name>A0A1L6RAZ5_9LACO</name>
<evidence type="ECO:0000259" key="5">
    <source>
        <dbReference type="PROSITE" id="PS50943"/>
    </source>
</evidence>
<dbReference type="STRING" id="1631871.FOL01_0870"/>
<dbReference type="KEGG" id="wjo:FOL01_0870"/>
<gene>
    <name evidence="6" type="ORF">FOL01_0870</name>
</gene>
<dbReference type="GO" id="GO:0000976">
    <property type="term" value="F:transcription cis-regulatory region binding"/>
    <property type="evidence" value="ECO:0007669"/>
    <property type="project" value="TreeGrafter"/>
</dbReference>
<dbReference type="PROSITE" id="PS50943">
    <property type="entry name" value="HTH_CROC1"/>
    <property type="match status" value="1"/>
</dbReference>
<dbReference type="CDD" id="cd01392">
    <property type="entry name" value="HTH_LacI"/>
    <property type="match status" value="1"/>
</dbReference>
<dbReference type="EMBL" id="CP014332">
    <property type="protein sequence ID" value="APS41729.1"/>
    <property type="molecule type" value="Genomic_DNA"/>
</dbReference>